<sequence>MPKLLNKQLSGPTKQLSGEPDSRPDQQAPSHVPVSTVKAAEQVA</sequence>
<reference evidence="2" key="1">
    <citation type="journal article" date="2013" name="BMC Genomics">
        <title>Comparative genomics of Lupinus angustifolius gene-rich regions: BAC library exploration, genetic mapping and cytogenetics.</title>
        <authorList>
            <person name="Ksiazkiewicz M."/>
            <person name="Wyrwa K."/>
            <person name="Szczepaniak A."/>
            <person name="Rychel S."/>
            <person name="Majcherkiewicz K."/>
            <person name="Przysiecka L."/>
            <person name="Karlowski W."/>
            <person name="Wolko B."/>
            <person name="Naganowska B."/>
        </authorList>
    </citation>
    <scope>NUCLEOTIDE SEQUENCE</scope>
</reference>
<dbReference type="EMBL" id="HE804809">
    <property type="protein sequence ID" value="CCH47198.1"/>
    <property type="molecule type" value="Genomic_DNA"/>
</dbReference>
<evidence type="ECO:0000256" key="1">
    <source>
        <dbReference type="SAM" id="MobiDB-lite"/>
    </source>
</evidence>
<accession>L0P2E6</accession>
<dbReference type="AlphaFoldDB" id="L0P2E6"/>
<feature type="compositionally biased region" description="Polar residues" evidence="1">
    <location>
        <begin position="7"/>
        <end position="16"/>
    </location>
</feature>
<protein>
    <submittedName>
        <fullName evidence="2">Uncharacterized protein</fullName>
    </submittedName>
</protein>
<organism evidence="2">
    <name type="scientific">Lupinus angustifolius</name>
    <name type="common">Narrow-leaved blue lupine</name>
    <dbReference type="NCBI Taxonomy" id="3871"/>
    <lineage>
        <taxon>Eukaryota</taxon>
        <taxon>Viridiplantae</taxon>
        <taxon>Streptophyta</taxon>
        <taxon>Embryophyta</taxon>
        <taxon>Tracheophyta</taxon>
        <taxon>Spermatophyta</taxon>
        <taxon>Magnoliopsida</taxon>
        <taxon>eudicotyledons</taxon>
        <taxon>Gunneridae</taxon>
        <taxon>Pentapetalae</taxon>
        <taxon>rosids</taxon>
        <taxon>fabids</taxon>
        <taxon>Fabales</taxon>
        <taxon>Fabaceae</taxon>
        <taxon>Papilionoideae</taxon>
        <taxon>50 kb inversion clade</taxon>
        <taxon>genistoids sensu lato</taxon>
        <taxon>core genistoids</taxon>
        <taxon>Genisteae</taxon>
        <taxon>Lupinus</taxon>
    </lineage>
</organism>
<name>L0P2E6_LUPAN</name>
<evidence type="ECO:0000313" key="2">
    <source>
        <dbReference type="EMBL" id="CCH47198.1"/>
    </source>
</evidence>
<proteinExistence type="predicted"/>
<feature type="region of interest" description="Disordered" evidence="1">
    <location>
        <begin position="1"/>
        <end position="44"/>
    </location>
</feature>